<organism evidence="2 3">
    <name type="scientific">Pipistrellus nathusii</name>
    <name type="common">Nathusius' pipistrelle</name>
    <dbReference type="NCBI Taxonomy" id="59473"/>
    <lineage>
        <taxon>Eukaryota</taxon>
        <taxon>Metazoa</taxon>
        <taxon>Chordata</taxon>
        <taxon>Craniata</taxon>
        <taxon>Vertebrata</taxon>
        <taxon>Euteleostomi</taxon>
        <taxon>Mammalia</taxon>
        <taxon>Eutheria</taxon>
        <taxon>Laurasiatheria</taxon>
        <taxon>Chiroptera</taxon>
        <taxon>Yangochiroptera</taxon>
        <taxon>Vespertilionidae</taxon>
        <taxon>Pipistrellus</taxon>
    </lineage>
</organism>
<feature type="compositionally biased region" description="Basic and acidic residues" evidence="1">
    <location>
        <begin position="190"/>
        <end position="205"/>
    </location>
</feature>
<proteinExistence type="predicted"/>
<reference evidence="2" key="1">
    <citation type="submission" date="2023-12" db="EMBL/GenBank/DDBJ databases">
        <authorList>
            <person name="Brown T."/>
        </authorList>
    </citation>
    <scope>NUCLEOTIDE SEQUENCE</scope>
</reference>
<evidence type="ECO:0000313" key="2">
    <source>
        <dbReference type="EMBL" id="CAK6449743.1"/>
    </source>
</evidence>
<evidence type="ECO:0000313" key="3">
    <source>
        <dbReference type="Proteomes" id="UP001314169"/>
    </source>
</evidence>
<dbReference type="Proteomes" id="UP001314169">
    <property type="component" value="Chromosome 9"/>
</dbReference>
<accession>A0ABP0AIK6</accession>
<dbReference type="EMBL" id="OY882866">
    <property type="protein sequence ID" value="CAK6449743.1"/>
    <property type="molecule type" value="Genomic_DNA"/>
</dbReference>
<sequence>MFVEKGLPFGLRLWDPRERRAQPPREAKRRGRARVQGPARVRECFYPELERRASPVREKMWIPFGALAVIGKKMELLGRKRQKRTFEETVWKTRPGLSQERNVRLLHQLVSVLGSSVGLTKGIPREVWEKPEEARRRTKAEVGSAGTRRQTGPKEAPRPPRAGLNREDVRSRGYRPGQNEELSISGGKVKLNEEKQRFREKQWSS</sequence>
<keyword evidence="3" id="KW-1185">Reference proteome</keyword>
<gene>
    <name evidence="2" type="ORF">MPIPNATIZW_LOCUS18049</name>
</gene>
<name>A0ABP0AIK6_PIPNA</name>
<feature type="region of interest" description="Disordered" evidence="1">
    <location>
        <begin position="130"/>
        <end position="205"/>
    </location>
</feature>
<protein>
    <submittedName>
        <fullName evidence="2">Uncharacterized protein</fullName>
    </submittedName>
</protein>
<evidence type="ECO:0000256" key="1">
    <source>
        <dbReference type="SAM" id="MobiDB-lite"/>
    </source>
</evidence>